<evidence type="ECO:0000256" key="1">
    <source>
        <dbReference type="ARBA" id="ARBA00004123"/>
    </source>
</evidence>
<evidence type="ECO:0000259" key="10">
    <source>
        <dbReference type="Pfam" id="PF01480"/>
    </source>
</evidence>
<proteinExistence type="inferred from homology"/>
<feature type="compositionally biased region" description="Acidic residues" evidence="9">
    <location>
        <begin position="133"/>
        <end position="144"/>
    </location>
</feature>
<feature type="compositionally biased region" description="Low complexity" evidence="9">
    <location>
        <begin position="217"/>
        <end position="246"/>
    </location>
</feature>
<feature type="compositionally biased region" description="Basic and acidic residues" evidence="9">
    <location>
        <begin position="288"/>
        <end position="359"/>
    </location>
</feature>
<dbReference type="GO" id="GO:0008270">
    <property type="term" value="F:zinc ion binding"/>
    <property type="evidence" value="ECO:0007669"/>
    <property type="project" value="UniProtKB-KW"/>
</dbReference>
<evidence type="ECO:0000256" key="9">
    <source>
        <dbReference type="SAM" id="MobiDB-lite"/>
    </source>
</evidence>
<feature type="region of interest" description="Disordered" evidence="9">
    <location>
        <begin position="279"/>
        <end position="359"/>
    </location>
</feature>
<dbReference type="AlphaFoldDB" id="A0A7J7KHM4"/>
<feature type="domain" description="PWI" evidence="10">
    <location>
        <begin position="12"/>
        <end position="77"/>
    </location>
</feature>
<feature type="region of interest" description="Disordered" evidence="9">
    <location>
        <begin position="85"/>
        <end position="118"/>
    </location>
</feature>
<feature type="region of interest" description="Disordered" evidence="9">
    <location>
        <begin position="131"/>
        <end position="253"/>
    </location>
</feature>
<evidence type="ECO:0000256" key="8">
    <source>
        <dbReference type="ARBA" id="ARBA00023242"/>
    </source>
</evidence>
<dbReference type="Gene3D" id="1.20.1390.10">
    <property type="entry name" value="PWI domain"/>
    <property type="match status" value="1"/>
</dbReference>
<keyword evidence="4" id="KW-0479">Metal-binding</keyword>
<evidence type="ECO:0000313" key="11">
    <source>
        <dbReference type="EMBL" id="KAF6037775.1"/>
    </source>
</evidence>
<feature type="compositionally biased region" description="Polar residues" evidence="9">
    <location>
        <begin position="98"/>
        <end position="107"/>
    </location>
</feature>
<dbReference type="Proteomes" id="UP000593567">
    <property type="component" value="Unassembled WGS sequence"/>
</dbReference>
<feature type="compositionally biased region" description="Polar residues" evidence="9">
    <location>
        <begin position="155"/>
        <end position="180"/>
    </location>
</feature>
<comment type="similarity">
    <text evidence="2">Belongs to the ZC3H14 family.</text>
</comment>
<dbReference type="InterPro" id="IPR002483">
    <property type="entry name" value="PWI_dom"/>
</dbReference>
<keyword evidence="6" id="KW-0863">Zinc-finger</keyword>
<name>A0A7J7KHM4_BUGNE</name>
<dbReference type="EMBL" id="VXIV02000519">
    <property type="protein sequence ID" value="KAF6037775.1"/>
    <property type="molecule type" value="Genomic_DNA"/>
</dbReference>
<dbReference type="Pfam" id="PF01480">
    <property type="entry name" value="PWI"/>
    <property type="match status" value="1"/>
</dbReference>
<evidence type="ECO:0000256" key="6">
    <source>
        <dbReference type="ARBA" id="ARBA00022771"/>
    </source>
</evidence>
<keyword evidence="7" id="KW-0862">Zinc</keyword>
<organism evidence="11 12">
    <name type="scientific">Bugula neritina</name>
    <name type="common">Brown bryozoan</name>
    <name type="synonym">Sertularia neritina</name>
    <dbReference type="NCBI Taxonomy" id="10212"/>
    <lineage>
        <taxon>Eukaryota</taxon>
        <taxon>Metazoa</taxon>
        <taxon>Spiralia</taxon>
        <taxon>Lophotrochozoa</taxon>
        <taxon>Bryozoa</taxon>
        <taxon>Gymnolaemata</taxon>
        <taxon>Cheilostomatida</taxon>
        <taxon>Flustrina</taxon>
        <taxon>Buguloidea</taxon>
        <taxon>Bugulidae</taxon>
        <taxon>Bugula</taxon>
    </lineage>
</organism>
<dbReference type="GO" id="GO:0043488">
    <property type="term" value="P:regulation of mRNA stability"/>
    <property type="evidence" value="ECO:0007669"/>
    <property type="project" value="InterPro"/>
</dbReference>
<keyword evidence="8" id="KW-0539">Nucleus</keyword>
<evidence type="ECO:0000256" key="4">
    <source>
        <dbReference type="ARBA" id="ARBA00022723"/>
    </source>
</evidence>
<dbReference type="PANTHER" id="PTHR14738">
    <property type="entry name" value="ZINC FINGER CCCH DOMAIN-CONTAINING PROTEIN 14"/>
    <property type="match status" value="1"/>
</dbReference>
<evidence type="ECO:0000313" key="12">
    <source>
        <dbReference type="Proteomes" id="UP000593567"/>
    </source>
</evidence>
<dbReference type="GO" id="GO:0005737">
    <property type="term" value="C:cytoplasm"/>
    <property type="evidence" value="ECO:0007669"/>
    <property type="project" value="TreeGrafter"/>
</dbReference>
<protein>
    <recommendedName>
        <fullName evidence="3">Zinc finger CCCH domain-containing protein 14</fullName>
    </recommendedName>
</protein>
<dbReference type="OrthoDB" id="5589010at2759"/>
<evidence type="ECO:0000256" key="5">
    <source>
        <dbReference type="ARBA" id="ARBA00022737"/>
    </source>
</evidence>
<keyword evidence="5" id="KW-0677">Repeat</keyword>
<dbReference type="GO" id="GO:0008143">
    <property type="term" value="F:poly(A) binding"/>
    <property type="evidence" value="ECO:0007669"/>
    <property type="project" value="InterPro"/>
</dbReference>
<reference evidence="11" key="1">
    <citation type="submission" date="2020-06" db="EMBL/GenBank/DDBJ databases">
        <title>Draft genome of Bugula neritina, a colonial animal packing powerful symbionts and potential medicines.</title>
        <authorList>
            <person name="Rayko M."/>
        </authorList>
    </citation>
    <scope>NUCLEOTIDE SEQUENCE [LARGE SCALE GENOMIC DNA]</scope>
    <source>
        <strain evidence="11">Kwan_BN1</strain>
    </source>
</reference>
<comment type="caution">
    <text evidence="11">The sequence shown here is derived from an EMBL/GenBank/DDBJ whole genome shotgun (WGS) entry which is preliminary data.</text>
</comment>
<comment type="subcellular location">
    <subcellularLocation>
        <location evidence="1">Nucleus</location>
    </subcellularLocation>
</comment>
<accession>A0A7J7KHM4</accession>
<keyword evidence="12" id="KW-1185">Reference proteome</keyword>
<evidence type="ECO:0000256" key="2">
    <source>
        <dbReference type="ARBA" id="ARBA00008423"/>
    </source>
</evidence>
<feature type="compositionally biased region" description="Basic and acidic residues" evidence="9">
    <location>
        <begin position="184"/>
        <end position="195"/>
    </location>
</feature>
<dbReference type="InterPro" id="IPR040366">
    <property type="entry name" value="Nab2/ZC3H14"/>
</dbReference>
<sequence>MLEDMDQEEISEKIRKAIKAKLTELGSYIDDELPDYIMVMIANKKDVKQMASDLELFLGETAEPFTKWLDSLLTRLQSIAQSAVKAETKKTPTPTKSAEVTPQQSVKSAPADIESKEETTTDAAMLTLHAPEDEITFDDDDDYEPLTRHSVTERPATSTPLTTKGTQQTDKSSAKTSGGSTEKAMTRDLLAERKRMISTRGDSESLIPKAAVQPSPRTTSATAQVSSSSTGAQAAQSASNGRRSQSPVHRRKSPDRMCYMKMLTSITICCYVVELPPVRPTASSRLGNRPDVREGREHPRHRDYVDRRDEHRSRNSDRRDDSRSSDRRDDYRSRGLGRRDDRYGRGRYDDRDRPRRPVW</sequence>
<gene>
    <name evidence="11" type="ORF">EB796_003914</name>
</gene>
<evidence type="ECO:0000256" key="7">
    <source>
        <dbReference type="ARBA" id="ARBA00022833"/>
    </source>
</evidence>
<evidence type="ECO:0000256" key="3">
    <source>
        <dbReference type="ARBA" id="ARBA00015071"/>
    </source>
</evidence>
<dbReference type="PANTHER" id="PTHR14738:SF29">
    <property type="entry name" value="ZINC FINGER CCCH DOMAIN-CONTAINING PROTEIN 14"/>
    <property type="match status" value="1"/>
</dbReference>
<dbReference type="GO" id="GO:0005634">
    <property type="term" value="C:nucleus"/>
    <property type="evidence" value="ECO:0007669"/>
    <property type="project" value="UniProtKB-SubCell"/>
</dbReference>